<protein>
    <recommendedName>
        <fullName evidence="2">AMP-dependent synthetase/ligase domain-containing protein</fullName>
    </recommendedName>
</protein>
<evidence type="ECO:0000313" key="4">
    <source>
        <dbReference type="Proteomes" id="UP001230188"/>
    </source>
</evidence>
<dbReference type="InterPro" id="IPR000873">
    <property type="entry name" value="AMP-dep_synth/lig_dom"/>
</dbReference>
<dbReference type="EMBL" id="JAQMWT010000330">
    <property type="protein sequence ID" value="KAJ8604521.1"/>
    <property type="molecule type" value="Genomic_DNA"/>
</dbReference>
<feature type="domain" description="AMP-dependent synthetase/ligase" evidence="2">
    <location>
        <begin position="208"/>
        <end position="399"/>
    </location>
</feature>
<dbReference type="InterPro" id="IPR011004">
    <property type="entry name" value="Trimer_LpxA-like_sf"/>
</dbReference>
<dbReference type="InterPro" id="IPR045851">
    <property type="entry name" value="AMP-bd_C_sf"/>
</dbReference>
<dbReference type="Gene3D" id="2.160.10.10">
    <property type="entry name" value="Hexapeptide repeat proteins"/>
    <property type="match status" value="2"/>
</dbReference>
<comment type="caution">
    <text evidence="3">The sequence shown here is derived from an EMBL/GenBank/DDBJ whole genome shotgun (WGS) entry which is preliminary data.</text>
</comment>
<dbReference type="Proteomes" id="UP001230188">
    <property type="component" value="Unassembled WGS sequence"/>
</dbReference>
<feature type="transmembrane region" description="Helical" evidence="1">
    <location>
        <begin position="1111"/>
        <end position="1133"/>
    </location>
</feature>
<feature type="transmembrane region" description="Helical" evidence="1">
    <location>
        <begin position="1154"/>
        <end position="1179"/>
    </location>
</feature>
<feature type="transmembrane region" description="Helical" evidence="1">
    <location>
        <begin position="1363"/>
        <end position="1386"/>
    </location>
</feature>
<sequence length="1559" mass="171544">MSAEEGEPYWGPFSAAPTLLQHASTVVTTKCDEPFLSWIDGRGQEDEVLTFGELWGRTEKYGALILNASAVGDNVLLCFEPGLRFYITFWACLRIRVVAVPVYPPDPTKLRRAIEKLELIRNDCAARLCVTDNAVTLLRTTKGLLHTWPPELEWLNIQSLGLPPPSLDQPALDQASTTDLAFLQACVNVVLLPGDHGGLNRLGFPEEGRPTIVSWLPQYHDLGLIYAHIARLCHADRAIYMSPLCRSTFLSNPTIWLDVASNFDATGLVAPDFGYRLVTKRVRTRLTPPSWNLSSVYFCVTGAERVRESTYVDLREVLQPFAFRATICAAYGLAEHVVGVCACIGLTTSSLGGGVGCGSPNIYVITNLKIVDPDTRHQVGDGETGEIFLSSPSVGQGYWNKPEVSEATFRARIDPDDGRTYLRTGDLGYVDVEDRCLRIQGRLKDLIIIGGTNCYADDIEIAAGSSSEAIRQGCIAAFATETGHEEALVVVFEIRASHNHDAAAIANAASTAIALEVGIRPRRIVVIRERTIPKTTSGKIRRRATREALHAGELQVVFDSSSRVPSSQTTRVSFLTSINADVIGETTTTTTMMESTPAVSPPQATLGVGWQREIATRVDALRTAAAASSAGDVSPRGLGKAAVEMVFETRDSEMEARLMSGCDDLVSAVQLCYVEIALLTAARDAFEGQNVELTTCLADCGLTSQEAARLCGSLEMSLQVQVPVDLMMRPETPMLQVAREILDIAADATAADIAPRRSTMWGSVASSYRDSWGKSFASGSSLLMKRFRGWDILQGLCIFLIPTLVALALVPAYHFGLFAQWKRKTIVGHRIYVRRDLEPWSHIKVRGTKNVYAFGLLLPWVIPIFILSLSVIAVSAKWLIVGRYRPRTLKRGTAAFMRWWLCDRLFDQWEQWAGLFLKDTILITVFYRLCGANVALDAPINTFLREFELVTVGSRSSVSGSIYARWFVSAGRLRFASVGIGRQVQIASFSVVMPGTTAEDGATLDHNSATMVGTRLAGNTCYAGSPAKVVHDKLEKTEGTEDPLSGTANFYFEESLKLAMLCLILYIPFVLTSVLISVIFRRVDWHEWETFRHSELLYWVLHAESEKQAVVLSYMAGILTFLACTIASKWILVGRVKPGCRAESMRLRIWFVEYMWYRVIVPFGLIFFCENGLVTTYVYKAMGASISNDAILTTLYLVSPVEADCLSVESDAFLSGGRCSCVGKSGEFKRVSIGAASNIGFGARVNAGALIESGATVGHQSTVPEDGVVKSGTVLFNGTVFGDATSTTKRRFDVANIRFKAFIGTAGLRTVLLAALGFSLIPAYELAVLCFYGDTDFYKDDEYLRGISDNLSRRWSPPIDRTLAVVLLGPIALVALASWSVTLRIYQRYCLFDFVEAEKRSESLWFLFRYMHYQILQYALLSYAMPFVYGSSFAVYYLRFWGADVASNVYCNGAYIYEAPLLRLEADCVIDKDGLNIAHVFMNDKLYFRTKIIGRGAILHPGVITWAGDVVPPGVVMGPLAQLQSQLDSDTEAGATCYAPGTYVQGCPARIISFNSREK</sequence>
<reference evidence="3" key="1">
    <citation type="submission" date="2023-01" db="EMBL/GenBank/DDBJ databases">
        <title>Metagenome sequencing of chrysophaentin producing Chrysophaeum taylorii.</title>
        <authorList>
            <person name="Davison J."/>
            <person name="Bewley C."/>
        </authorList>
    </citation>
    <scope>NUCLEOTIDE SEQUENCE</scope>
    <source>
        <strain evidence="3">NIES-1699</strain>
    </source>
</reference>
<gene>
    <name evidence="3" type="ORF">CTAYLR_000942</name>
</gene>
<dbReference type="Pfam" id="PF00501">
    <property type="entry name" value="AMP-binding"/>
    <property type="match status" value="2"/>
</dbReference>
<name>A0AAD7UG17_9STRA</name>
<dbReference type="SUPFAM" id="SSF56801">
    <property type="entry name" value="Acetyl-CoA synthetase-like"/>
    <property type="match status" value="1"/>
</dbReference>
<evidence type="ECO:0000313" key="3">
    <source>
        <dbReference type="EMBL" id="KAJ8604521.1"/>
    </source>
</evidence>
<dbReference type="SUPFAM" id="SSF51161">
    <property type="entry name" value="Trimeric LpxA-like enzymes"/>
    <property type="match status" value="2"/>
</dbReference>
<proteinExistence type="predicted"/>
<feature type="transmembrane region" description="Helical" evidence="1">
    <location>
        <begin position="860"/>
        <end position="881"/>
    </location>
</feature>
<keyword evidence="1" id="KW-1133">Transmembrane helix</keyword>
<feature type="transmembrane region" description="Helical" evidence="1">
    <location>
        <begin position="792"/>
        <end position="813"/>
    </location>
</feature>
<dbReference type="PANTHER" id="PTHR22754:SF32">
    <property type="entry name" value="DISCO-INTERACTING PROTEIN 2"/>
    <property type="match status" value="1"/>
</dbReference>
<feature type="domain" description="AMP-dependent synthetase/ligase" evidence="2">
    <location>
        <begin position="28"/>
        <end position="134"/>
    </location>
</feature>
<feature type="transmembrane region" description="Helical" evidence="1">
    <location>
        <begin position="1415"/>
        <end position="1438"/>
    </location>
</feature>
<feature type="transmembrane region" description="Helical" evidence="1">
    <location>
        <begin position="1058"/>
        <end position="1080"/>
    </location>
</feature>
<dbReference type="Gene3D" id="3.40.50.12780">
    <property type="entry name" value="N-terminal domain of ligase-like"/>
    <property type="match status" value="2"/>
</dbReference>
<evidence type="ECO:0000256" key="1">
    <source>
        <dbReference type="SAM" id="Phobius"/>
    </source>
</evidence>
<dbReference type="PANTHER" id="PTHR22754">
    <property type="entry name" value="DISCO-INTERACTING PROTEIN 2 DIP2 -RELATED"/>
    <property type="match status" value="1"/>
</dbReference>
<accession>A0AAD7UG17</accession>
<organism evidence="3 4">
    <name type="scientific">Chrysophaeum taylorii</name>
    <dbReference type="NCBI Taxonomy" id="2483200"/>
    <lineage>
        <taxon>Eukaryota</taxon>
        <taxon>Sar</taxon>
        <taxon>Stramenopiles</taxon>
        <taxon>Ochrophyta</taxon>
        <taxon>Pelagophyceae</taxon>
        <taxon>Pelagomonadales</taxon>
        <taxon>Pelagomonadaceae</taxon>
        <taxon>Chrysophaeum</taxon>
    </lineage>
</organism>
<dbReference type="InterPro" id="IPR042099">
    <property type="entry name" value="ANL_N_sf"/>
</dbReference>
<dbReference type="Gene3D" id="3.30.300.30">
    <property type="match status" value="1"/>
</dbReference>
<keyword evidence="4" id="KW-1185">Reference proteome</keyword>
<keyword evidence="1" id="KW-0472">Membrane</keyword>
<feature type="transmembrane region" description="Helical" evidence="1">
    <location>
        <begin position="1311"/>
        <end position="1332"/>
    </location>
</feature>
<evidence type="ECO:0000259" key="2">
    <source>
        <dbReference type="Pfam" id="PF00501"/>
    </source>
</evidence>
<keyword evidence="1" id="KW-0812">Transmembrane</keyword>